<dbReference type="EMBL" id="GEBQ01014582">
    <property type="protein sequence ID" value="JAT25395.1"/>
    <property type="molecule type" value="Transcribed_RNA"/>
</dbReference>
<reference evidence="1" key="1">
    <citation type="submission" date="2015-11" db="EMBL/GenBank/DDBJ databases">
        <title>De novo transcriptome assembly of four potential Pierce s Disease insect vectors from Arizona vineyards.</title>
        <authorList>
            <person name="Tassone E.E."/>
        </authorList>
    </citation>
    <scope>NUCLEOTIDE SEQUENCE</scope>
</reference>
<evidence type="ECO:0000313" key="1">
    <source>
        <dbReference type="EMBL" id="JAT25395.1"/>
    </source>
</evidence>
<sequence>MPLFPDSIDELDLIYAEPPFTHVDLELYIKEMSSHSEMLAAQNDELRCYSGQLSECSAEFLSYSEELALFCEALQRHTRHNPLLDMYLVEFTWCGAVALANSEELAEYSAELALYCGAAAEYSADVLQY</sequence>
<protein>
    <submittedName>
        <fullName evidence="1">Uncharacterized protein</fullName>
    </submittedName>
</protein>
<gene>
    <name evidence="1" type="ORF">g.51212</name>
</gene>
<accession>A0A1B6LNZ1</accession>
<proteinExistence type="predicted"/>
<dbReference type="AlphaFoldDB" id="A0A1B6LNZ1"/>
<feature type="non-terminal residue" evidence="1">
    <location>
        <position position="129"/>
    </location>
</feature>
<name>A0A1B6LNZ1_9HEMI</name>
<organism evidence="1">
    <name type="scientific">Graphocephala atropunctata</name>
    <dbReference type="NCBI Taxonomy" id="36148"/>
    <lineage>
        <taxon>Eukaryota</taxon>
        <taxon>Metazoa</taxon>
        <taxon>Ecdysozoa</taxon>
        <taxon>Arthropoda</taxon>
        <taxon>Hexapoda</taxon>
        <taxon>Insecta</taxon>
        <taxon>Pterygota</taxon>
        <taxon>Neoptera</taxon>
        <taxon>Paraneoptera</taxon>
        <taxon>Hemiptera</taxon>
        <taxon>Auchenorrhyncha</taxon>
        <taxon>Membracoidea</taxon>
        <taxon>Cicadellidae</taxon>
        <taxon>Cicadellinae</taxon>
        <taxon>Cicadellini</taxon>
        <taxon>Graphocephala</taxon>
    </lineage>
</organism>